<accession>A0A1U7PQ78</accession>
<dbReference type="SUPFAM" id="SSF56784">
    <property type="entry name" value="HAD-like"/>
    <property type="match status" value="1"/>
</dbReference>
<evidence type="ECO:0000256" key="7">
    <source>
        <dbReference type="PIRSR" id="PIRSR000915-3"/>
    </source>
</evidence>
<keyword evidence="4 7" id="KW-0460">Magnesium</keyword>
<feature type="active site" description="Proton donor" evidence="5">
    <location>
        <position position="12"/>
    </location>
</feature>
<dbReference type="Pfam" id="PF13344">
    <property type="entry name" value="Hydrolase_6"/>
    <property type="match status" value="1"/>
</dbReference>
<comment type="similarity">
    <text evidence="1">Belongs to the HAD-like hydrolase superfamily. NagD family.</text>
</comment>
<dbReference type="Gene3D" id="3.40.50.1000">
    <property type="entry name" value="HAD superfamily/HAD-like"/>
    <property type="match status" value="2"/>
</dbReference>
<dbReference type="NCBIfam" id="TIGR01457">
    <property type="entry name" value="HAD-SF-IIA-hyp2"/>
    <property type="match status" value="1"/>
</dbReference>
<dbReference type="InterPro" id="IPR023214">
    <property type="entry name" value="HAD_sf"/>
</dbReference>
<evidence type="ECO:0000313" key="8">
    <source>
        <dbReference type="EMBL" id="SIT91925.1"/>
    </source>
</evidence>
<dbReference type="GO" id="GO:0005737">
    <property type="term" value="C:cytoplasm"/>
    <property type="evidence" value="ECO:0007669"/>
    <property type="project" value="TreeGrafter"/>
</dbReference>
<evidence type="ECO:0000256" key="4">
    <source>
        <dbReference type="ARBA" id="ARBA00022842"/>
    </source>
</evidence>
<dbReference type="GO" id="GO:0016791">
    <property type="term" value="F:phosphatase activity"/>
    <property type="evidence" value="ECO:0007669"/>
    <property type="project" value="TreeGrafter"/>
</dbReference>
<evidence type="ECO:0000313" key="9">
    <source>
        <dbReference type="Proteomes" id="UP000187550"/>
    </source>
</evidence>
<feature type="binding site" evidence="7">
    <location>
        <position position="10"/>
    </location>
    <ligand>
        <name>Mg(2+)</name>
        <dbReference type="ChEBI" id="CHEBI:18420"/>
    </ligand>
</feature>
<evidence type="ECO:0000256" key="6">
    <source>
        <dbReference type="PIRSR" id="PIRSR000915-2"/>
    </source>
</evidence>
<feature type="active site" description="Nucleophile" evidence="5">
    <location>
        <position position="10"/>
    </location>
</feature>
<evidence type="ECO:0000256" key="1">
    <source>
        <dbReference type="ARBA" id="ARBA00006696"/>
    </source>
</evidence>
<dbReference type="PIRSF" id="PIRSF000915">
    <property type="entry name" value="PGP-type_phosphatase"/>
    <property type="match status" value="1"/>
</dbReference>
<feature type="binding site" evidence="7">
    <location>
        <position position="12"/>
    </location>
    <ligand>
        <name>Mg(2+)</name>
        <dbReference type="ChEBI" id="CHEBI:18420"/>
    </ligand>
</feature>
<dbReference type="STRING" id="550447.SAMN05428946_2759"/>
<dbReference type="OrthoDB" id="9810449at2"/>
<dbReference type="RefSeq" id="WP_076759688.1">
    <property type="nucleotide sequence ID" value="NZ_FTPL01000004.1"/>
</dbReference>
<proteinExistence type="inferred from homology"/>
<organism evidence="8 9">
    <name type="scientific">Edaphobacillus lindanitolerans</name>
    <dbReference type="NCBI Taxonomy" id="550447"/>
    <lineage>
        <taxon>Bacteria</taxon>
        <taxon>Bacillati</taxon>
        <taxon>Bacillota</taxon>
        <taxon>Bacilli</taxon>
        <taxon>Bacillales</taxon>
        <taxon>Bacillaceae</taxon>
        <taxon>Edaphobacillus</taxon>
    </lineage>
</organism>
<keyword evidence="9" id="KW-1185">Reference proteome</keyword>
<dbReference type="Proteomes" id="UP000187550">
    <property type="component" value="Unassembled WGS sequence"/>
</dbReference>
<dbReference type="GO" id="GO:0046872">
    <property type="term" value="F:metal ion binding"/>
    <property type="evidence" value="ECO:0007669"/>
    <property type="project" value="UniProtKB-KW"/>
</dbReference>
<evidence type="ECO:0000256" key="3">
    <source>
        <dbReference type="ARBA" id="ARBA00022801"/>
    </source>
</evidence>
<feature type="binding site" evidence="6">
    <location>
        <position position="181"/>
    </location>
    <ligand>
        <name>substrate</name>
    </ligand>
</feature>
<dbReference type="PANTHER" id="PTHR19288:SF46">
    <property type="entry name" value="HALOACID DEHALOGENASE-LIKE HYDROLASE DOMAIN-CONTAINING PROTEIN 2"/>
    <property type="match status" value="1"/>
</dbReference>
<dbReference type="EMBL" id="FTPL01000004">
    <property type="protein sequence ID" value="SIT91925.1"/>
    <property type="molecule type" value="Genomic_DNA"/>
</dbReference>
<dbReference type="InterPro" id="IPR006357">
    <property type="entry name" value="HAD-SF_hydro_IIA"/>
</dbReference>
<dbReference type="Pfam" id="PF13242">
    <property type="entry name" value="Hydrolase_like"/>
    <property type="match status" value="1"/>
</dbReference>
<name>A0A1U7PQ78_9BACI</name>
<evidence type="ECO:0000256" key="5">
    <source>
        <dbReference type="PIRSR" id="PIRSR000915-1"/>
    </source>
</evidence>
<dbReference type="NCBIfam" id="TIGR01460">
    <property type="entry name" value="HAD-SF-IIA"/>
    <property type="match status" value="1"/>
</dbReference>
<comment type="cofactor">
    <cofactor evidence="7">
        <name>Mg(2+)</name>
        <dbReference type="ChEBI" id="CHEBI:18420"/>
    </cofactor>
    <text evidence="7">Divalent metal ions. Mg(2+) is the most effective.</text>
</comment>
<dbReference type="AlphaFoldDB" id="A0A1U7PQ78"/>
<dbReference type="InterPro" id="IPR006354">
    <property type="entry name" value="HAD-SF_hydro_IIA_hyp1"/>
</dbReference>
<dbReference type="PANTHER" id="PTHR19288">
    <property type="entry name" value="4-NITROPHENYLPHOSPHATASE-RELATED"/>
    <property type="match status" value="1"/>
</dbReference>
<gene>
    <name evidence="8" type="ORF">SAMN05428946_2759</name>
</gene>
<dbReference type="FunFam" id="3.40.50.1000:FF:000053">
    <property type="entry name" value="TIGR01457 family HAD hydrolase"/>
    <property type="match status" value="1"/>
</dbReference>
<feature type="binding site" evidence="7">
    <location>
        <position position="206"/>
    </location>
    <ligand>
        <name>Mg(2+)</name>
        <dbReference type="ChEBI" id="CHEBI:18420"/>
    </ligand>
</feature>
<keyword evidence="3" id="KW-0378">Hydrolase</keyword>
<reference evidence="9" key="1">
    <citation type="submission" date="2017-01" db="EMBL/GenBank/DDBJ databases">
        <authorList>
            <person name="Varghese N."/>
            <person name="Submissions S."/>
        </authorList>
    </citation>
    <scope>NUCLEOTIDE SEQUENCE [LARGE SCALE GENOMIC DNA]</scope>
    <source>
        <strain evidence="9">MNA4</strain>
    </source>
</reference>
<protein>
    <submittedName>
        <fullName evidence="8">4-nitrophenyl phosphatase</fullName>
    </submittedName>
</protein>
<dbReference type="InterPro" id="IPR036412">
    <property type="entry name" value="HAD-like_sf"/>
</dbReference>
<sequence>MKHYQAWCFDLDGTVYRGETAIPEAVRLIGQLRDSGSRIFFITNNSALTPQMQAEKLMRMGIRAAPEEIMTSSIATAGYLAGQYGRMDVTMIGEEGLREALEEAGHRIVTEGGEAVVVGIDRQISYDKLAAACLAVSAGAPFIATNGDLAFPDERGLVPGNGAFAGLIGSVTGVQPVVIGKPESHMIAEIARKQGLRKDGMILVGDNYETDIKAGLRFGIDTLHVDTGVTRKEALAGHSEQPTYSLRSLSEWEI</sequence>
<keyword evidence="2 7" id="KW-0479">Metal-binding</keyword>
<evidence type="ECO:0000256" key="2">
    <source>
        <dbReference type="ARBA" id="ARBA00022723"/>
    </source>
</evidence>